<organism evidence="2 3">
    <name type="scientific">Suillus luteus UH-Slu-Lm8-n1</name>
    <dbReference type="NCBI Taxonomy" id="930992"/>
    <lineage>
        <taxon>Eukaryota</taxon>
        <taxon>Fungi</taxon>
        <taxon>Dikarya</taxon>
        <taxon>Basidiomycota</taxon>
        <taxon>Agaricomycotina</taxon>
        <taxon>Agaricomycetes</taxon>
        <taxon>Agaricomycetidae</taxon>
        <taxon>Boletales</taxon>
        <taxon>Suillineae</taxon>
        <taxon>Suillaceae</taxon>
        <taxon>Suillus</taxon>
    </lineage>
</organism>
<reference evidence="3" key="2">
    <citation type="submission" date="2015-01" db="EMBL/GenBank/DDBJ databases">
        <title>Evolutionary Origins and Diversification of the Mycorrhizal Mutualists.</title>
        <authorList>
            <consortium name="DOE Joint Genome Institute"/>
            <consortium name="Mycorrhizal Genomics Consortium"/>
            <person name="Kohler A."/>
            <person name="Kuo A."/>
            <person name="Nagy L.G."/>
            <person name="Floudas D."/>
            <person name="Copeland A."/>
            <person name="Barry K.W."/>
            <person name="Cichocki N."/>
            <person name="Veneault-Fourrey C."/>
            <person name="LaButti K."/>
            <person name="Lindquist E.A."/>
            <person name="Lipzen A."/>
            <person name="Lundell T."/>
            <person name="Morin E."/>
            <person name="Murat C."/>
            <person name="Riley R."/>
            <person name="Ohm R."/>
            <person name="Sun H."/>
            <person name="Tunlid A."/>
            <person name="Henrissat B."/>
            <person name="Grigoriev I.V."/>
            <person name="Hibbett D.S."/>
            <person name="Martin F."/>
        </authorList>
    </citation>
    <scope>NUCLEOTIDE SEQUENCE [LARGE SCALE GENOMIC DNA]</scope>
    <source>
        <strain evidence="3">UH-Slu-Lm8-n1</strain>
    </source>
</reference>
<reference evidence="2 3" key="1">
    <citation type="submission" date="2014-04" db="EMBL/GenBank/DDBJ databases">
        <authorList>
            <consortium name="DOE Joint Genome Institute"/>
            <person name="Kuo A."/>
            <person name="Ruytinx J."/>
            <person name="Rineau F."/>
            <person name="Colpaert J."/>
            <person name="Kohler A."/>
            <person name="Nagy L.G."/>
            <person name="Floudas D."/>
            <person name="Copeland A."/>
            <person name="Barry K.W."/>
            <person name="Cichocki N."/>
            <person name="Veneault-Fourrey C."/>
            <person name="LaButti K."/>
            <person name="Lindquist E.A."/>
            <person name="Lipzen A."/>
            <person name="Lundell T."/>
            <person name="Morin E."/>
            <person name="Murat C."/>
            <person name="Sun H."/>
            <person name="Tunlid A."/>
            <person name="Henrissat B."/>
            <person name="Grigoriev I.V."/>
            <person name="Hibbett D.S."/>
            <person name="Martin F."/>
            <person name="Nordberg H.P."/>
            <person name="Cantor M.N."/>
            <person name="Hua S.X."/>
        </authorList>
    </citation>
    <scope>NUCLEOTIDE SEQUENCE [LARGE SCALE GENOMIC DNA]</scope>
    <source>
        <strain evidence="2 3">UH-Slu-Lm8-n1</strain>
    </source>
</reference>
<dbReference type="OrthoDB" id="2688210at2759"/>
<feature type="compositionally biased region" description="Low complexity" evidence="1">
    <location>
        <begin position="171"/>
        <end position="185"/>
    </location>
</feature>
<evidence type="ECO:0000313" key="2">
    <source>
        <dbReference type="EMBL" id="KIK39322.1"/>
    </source>
</evidence>
<evidence type="ECO:0000313" key="3">
    <source>
        <dbReference type="Proteomes" id="UP000054485"/>
    </source>
</evidence>
<name>A0A0D0AY87_9AGAM</name>
<keyword evidence="3" id="KW-1185">Reference proteome</keyword>
<dbReference type="Proteomes" id="UP000054485">
    <property type="component" value="Unassembled WGS sequence"/>
</dbReference>
<evidence type="ECO:0000256" key="1">
    <source>
        <dbReference type="SAM" id="MobiDB-lite"/>
    </source>
</evidence>
<dbReference type="InParanoid" id="A0A0D0AY87"/>
<dbReference type="EMBL" id="KN835348">
    <property type="protein sequence ID" value="KIK39322.1"/>
    <property type="molecule type" value="Genomic_DNA"/>
</dbReference>
<proteinExistence type="predicted"/>
<gene>
    <name evidence="2" type="ORF">CY34DRAFT_808429</name>
</gene>
<sequence length="294" mass="33410">MKLGRYCELHYFTNRGLLEASHSVFISDPEALVMLPPDEDGLCVFIPAGAIRDPATVVKDEDLTWEEFNEAALRMIAAMKVYGWPTDRIDMHIDFWSALQNHRWRLAPDTLKQRALLLYQAQQRRDWHLYGNTPHGWSLAKINQKVLYLARDELFDEQLVSITLQAPAITSSGSSGASHSRSVSAQKRSASPTERTGGARKRAHTIFPCCAVCLGRFPHRVIECSRSRTWDDRHQTFAERIDKALWSKDGKLLLCAAWQREEGCTRRKRHARHICSGCGSISHGAQQCPRVQES</sequence>
<accession>A0A0D0AY87</accession>
<dbReference type="STRING" id="930992.A0A0D0AY87"/>
<dbReference type="HOGENOM" id="CLU_947234_0_0_1"/>
<feature type="region of interest" description="Disordered" evidence="1">
    <location>
        <begin position="169"/>
        <end position="199"/>
    </location>
</feature>
<protein>
    <submittedName>
        <fullName evidence="2">Unplaced genomic scaffold CY34scaffold_217, whole genome shotgun sequence</fullName>
    </submittedName>
</protein>
<dbReference type="AlphaFoldDB" id="A0A0D0AY87"/>